<dbReference type="Proteomes" id="UP000701698">
    <property type="component" value="Unassembled WGS sequence"/>
</dbReference>
<proteinExistence type="predicted"/>
<dbReference type="SUPFAM" id="SSF52343">
    <property type="entry name" value="Ferredoxin reductase-like, C-terminal NADP-linked domain"/>
    <property type="match status" value="1"/>
</dbReference>
<evidence type="ECO:0000256" key="8">
    <source>
        <dbReference type="ARBA" id="ARBA00022989"/>
    </source>
</evidence>
<keyword evidence="6" id="KW-0479">Metal-binding</keyword>
<feature type="transmembrane region" description="Helical" evidence="13">
    <location>
        <begin position="155"/>
        <end position="172"/>
    </location>
</feature>
<evidence type="ECO:0000256" key="1">
    <source>
        <dbReference type="ARBA" id="ARBA00001974"/>
    </source>
</evidence>
<evidence type="ECO:0000256" key="4">
    <source>
        <dbReference type="ARBA" id="ARBA00022692"/>
    </source>
</evidence>
<keyword evidence="8 13" id="KW-1133">Transmembrane helix</keyword>
<dbReference type="InterPro" id="IPR017938">
    <property type="entry name" value="Riboflavin_synthase-like_b-brl"/>
</dbReference>
<dbReference type="GO" id="GO:0046872">
    <property type="term" value="F:metal ion binding"/>
    <property type="evidence" value="ECO:0007669"/>
    <property type="project" value="UniProtKB-KW"/>
</dbReference>
<dbReference type="Pfam" id="PF00175">
    <property type="entry name" value="NAD_binding_1"/>
    <property type="match status" value="1"/>
</dbReference>
<evidence type="ECO:0000256" key="3">
    <source>
        <dbReference type="ARBA" id="ARBA00022630"/>
    </source>
</evidence>
<keyword evidence="7" id="KW-0274">FAD</keyword>
<protein>
    <submittedName>
        <fullName evidence="15">Ferric reductase-like transmembrane domain-containing protein</fullName>
    </submittedName>
</protein>
<dbReference type="AlphaFoldDB" id="A0A955LGK9"/>
<evidence type="ECO:0000256" key="10">
    <source>
        <dbReference type="ARBA" id="ARBA00023004"/>
    </source>
</evidence>
<dbReference type="InterPro" id="IPR013130">
    <property type="entry name" value="Fe3_Rdtase_TM_dom"/>
</dbReference>
<dbReference type="CDD" id="cd06198">
    <property type="entry name" value="FNR_like_3"/>
    <property type="match status" value="1"/>
</dbReference>
<keyword evidence="5" id="KW-0001">2Fe-2S</keyword>
<reference evidence="15" key="2">
    <citation type="journal article" date="2021" name="Microbiome">
        <title>Successional dynamics and alternative stable states in a saline activated sludge microbial community over 9 years.</title>
        <authorList>
            <person name="Wang Y."/>
            <person name="Ye J."/>
            <person name="Ju F."/>
            <person name="Liu L."/>
            <person name="Boyd J.A."/>
            <person name="Deng Y."/>
            <person name="Parks D.H."/>
            <person name="Jiang X."/>
            <person name="Yin X."/>
            <person name="Woodcroft B.J."/>
            <person name="Tyson G.W."/>
            <person name="Hugenholtz P."/>
            <person name="Polz M.F."/>
            <person name="Zhang T."/>
        </authorList>
    </citation>
    <scope>NUCLEOTIDE SEQUENCE</scope>
    <source>
        <strain evidence="15">HKST-UBA01</strain>
    </source>
</reference>
<dbReference type="PRINTS" id="PR00410">
    <property type="entry name" value="PHEHYDRXLASE"/>
</dbReference>
<dbReference type="InterPro" id="IPR001433">
    <property type="entry name" value="OxRdtase_FAD/NAD-bd"/>
</dbReference>
<dbReference type="EMBL" id="JAGQKX010000049">
    <property type="protein sequence ID" value="MCA9390227.1"/>
    <property type="molecule type" value="Genomic_DNA"/>
</dbReference>
<evidence type="ECO:0000259" key="14">
    <source>
        <dbReference type="PROSITE" id="PS51384"/>
    </source>
</evidence>
<keyword evidence="4 13" id="KW-0812">Transmembrane</keyword>
<evidence type="ECO:0000256" key="9">
    <source>
        <dbReference type="ARBA" id="ARBA00023002"/>
    </source>
</evidence>
<accession>A0A955LGK9</accession>
<organism evidence="15 16">
    <name type="scientific">candidate division WWE3 bacterium</name>
    <dbReference type="NCBI Taxonomy" id="2053526"/>
    <lineage>
        <taxon>Bacteria</taxon>
        <taxon>Katanobacteria</taxon>
    </lineage>
</organism>
<feature type="transmembrane region" description="Helical" evidence="13">
    <location>
        <begin position="84"/>
        <end position="106"/>
    </location>
</feature>
<name>A0A955LGK9_UNCKA</name>
<feature type="domain" description="FAD-binding FR-type" evidence="14">
    <location>
        <begin position="210"/>
        <end position="309"/>
    </location>
</feature>
<keyword evidence="11" id="KW-0411">Iron-sulfur</keyword>
<dbReference type="PROSITE" id="PS51384">
    <property type="entry name" value="FAD_FR"/>
    <property type="match status" value="1"/>
</dbReference>
<keyword evidence="3" id="KW-0285">Flavoprotein</keyword>
<evidence type="ECO:0000256" key="7">
    <source>
        <dbReference type="ARBA" id="ARBA00022827"/>
    </source>
</evidence>
<dbReference type="Pfam" id="PF01794">
    <property type="entry name" value="Ferric_reduct"/>
    <property type="match status" value="1"/>
</dbReference>
<evidence type="ECO:0000256" key="13">
    <source>
        <dbReference type="SAM" id="Phobius"/>
    </source>
</evidence>
<dbReference type="InterPro" id="IPR039261">
    <property type="entry name" value="FNR_nucleotide-bd"/>
</dbReference>
<evidence type="ECO:0000256" key="2">
    <source>
        <dbReference type="ARBA" id="ARBA00004141"/>
    </source>
</evidence>
<dbReference type="PANTHER" id="PTHR47354">
    <property type="entry name" value="NADH OXIDOREDUCTASE HCR"/>
    <property type="match status" value="1"/>
</dbReference>
<dbReference type="GO" id="GO:0016020">
    <property type="term" value="C:membrane"/>
    <property type="evidence" value="ECO:0007669"/>
    <property type="project" value="UniProtKB-SubCell"/>
</dbReference>
<dbReference type="SUPFAM" id="SSF63380">
    <property type="entry name" value="Riboflavin synthase domain-like"/>
    <property type="match status" value="1"/>
</dbReference>
<dbReference type="GO" id="GO:0051537">
    <property type="term" value="F:2 iron, 2 sulfur cluster binding"/>
    <property type="evidence" value="ECO:0007669"/>
    <property type="project" value="UniProtKB-KW"/>
</dbReference>
<sequence>MKPLLSSQKIILLKMIYAVIYAGIVLVLIVLDQPQSIDTWTYTLGKALGFLGITSLVVQFVLGSRITWLERGVGLDRMMRWHKVNAKLATLFLVIHPGLVFFGPLLQAGVKLGEIMNFVSVGILLGDAALILIFIILVTSLYSTKIKLSYERWKWVHKLVYGVIILGFLHSFNVGTEILLKNALFYWWVLLGLSALYAVAYRYLWRPYQHKQSQYTVTNIIQETPTVRTFMLSPIQKKLQYMAGQFAFVRIHAQDLSDEEHSFTISSSPKDEHLSFSIKESGDYTSQLGNVKEGDVFQVEGPYGVFSNHDMKGPFLFIAGGIGITPIRSMLRTMAFLENTEKATLLYANRNMEEIAFYDELEKLQQDHDWFKLVHILSGEEKDGFYKGYINADIIKNEMSDLKNVTIFLVGPPPMMDAVTKELLSLGVSKANIHTERFALR</sequence>
<reference evidence="15" key="1">
    <citation type="submission" date="2020-04" db="EMBL/GenBank/DDBJ databases">
        <authorList>
            <person name="Zhang T."/>
        </authorList>
    </citation>
    <scope>NUCLEOTIDE SEQUENCE</scope>
    <source>
        <strain evidence="15">HKST-UBA01</strain>
    </source>
</reference>
<evidence type="ECO:0000256" key="12">
    <source>
        <dbReference type="ARBA" id="ARBA00023136"/>
    </source>
</evidence>
<keyword evidence="9" id="KW-0560">Oxidoreductase</keyword>
<comment type="cofactor">
    <cofactor evidence="1">
        <name>FAD</name>
        <dbReference type="ChEBI" id="CHEBI:57692"/>
    </cofactor>
</comment>
<dbReference type="Gene3D" id="3.40.50.80">
    <property type="entry name" value="Nucleotide-binding domain of ferredoxin-NADP reductase (FNR) module"/>
    <property type="match status" value="1"/>
</dbReference>
<gene>
    <name evidence="15" type="ORF">KC571_02380</name>
</gene>
<evidence type="ECO:0000256" key="11">
    <source>
        <dbReference type="ARBA" id="ARBA00023014"/>
    </source>
</evidence>
<evidence type="ECO:0000256" key="6">
    <source>
        <dbReference type="ARBA" id="ARBA00022723"/>
    </source>
</evidence>
<feature type="transmembrane region" description="Helical" evidence="13">
    <location>
        <begin position="184"/>
        <end position="204"/>
    </location>
</feature>
<evidence type="ECO:0000256" key="5">
    <source>
        <dbReference type="ARBA" id="ARBA00022714"/>
    </source>
</evidence>
<feature type="transmembrane region" description="Helical" evidence="13">
    <location>
        <begin position="118"/>
        <end position="143"/>
    </location>
</feature>
<dbReference type="InterPro" id="IPR013112">
    <property type="entry name" value="FAD-bd_8"/>
</dbReference>
<feature type="transmembrane region" description="Helical" evidence="13">
    <location>
        <begin position="43"/>
        <end position="63"/>
    </location>
</feature>
<comment type="caution">
    <text evidence="15">The sequence shown here is derived from an EMBL/GenBank/DDBJ whole genome shotgun (WGS) entry which is preliminary data.</text>
</comment>
<evidence type="ECO:0000313" key="16">
    <source>
        <dbReference type="Proteomes" id="UP000701698"/>
    </source>
</evidence>
<evidence type="ECO:0000313" key="15">
    <source>
        <dbReference type="EMBL" id="MCA9390227.1"/>
    </source>
</evidence>
<dbReference type="Gene3D" id="2.40.30.10">
    <property type="entry name" value="Translation factors"/>
    <property type="match status" value="1"/>
</dbReference>
<dbReference type="GO" id="GO:0050660">
    <property type="term" value="F:flavin adenine dinucleotide binding"/>
    <property type="evidence" value="ECO:0007669"/>
    <property type="project" value="TreeGrafter"/>
</dbReference>
<feature type="transmembrane region" description="Helical" evidence="13">
    <location>
        <begin position="12"/>
        <end position="31"/>
    </location>
</feature>
<dbReference type="InterPro" id="IPR017927">
    <property type="entry name" value="FAD-bd_FR_type"/>
</dbReference>
<keyword evidence="12 13" id="KW-0472">Membrane</keyword>
<comment type="subcellular location">
    <subcellularLocation>
        <location evidence="2">Membrane</location>
        <topology evidence="2">Multi-pass membrane protein</topology>
    </subcellularLocation>
</comment>
<dbReference type="GO" id="GO:0016491">
    <property type="term" value="F:oxidoreductase activity"/>
    <property type="evidence" value="ECO:0007669"/>
    <property type="project" value="UniProtKB-KW"/>
</dbReference>
<dbReference type="PANTHER" id="PTHR47354:SF8">
    <property type="entry name" value="1,2-PHENYLACETYL-COA EPOXIDASE, SUBUNIT E"/>
    <property type="match status" value="1"/>
</dbReference>
<dbReference type="Pfam" id="PF08022">
    <property type="entry name" value="FAD_binding_8"/>
    <property type="match status" value="1"/>
</dbReference>
<keyword evidence="10" id="KW-0408">Iron</keyword>
<dbReference type="InterPro" id="IPR050415">
    <property type="entry name" value="MRET"/>
</dbReference>